<sequence length="328" mass="36700">MKSATCNFDDNFVIGAGGFGNVYKGHMDNSATTVVIKHLNPSSNQGVREFQTEIELLSKLRHLHLVLLIGYCNDNHEMILVYDYMAHGTLCDHLYKSKKPPLPWKQRLKICIGTTKGLHYLNTGAKRTIIHRDVKSTNILLDEKWVAKISDFGLSKLGLIDAGHNHVNTMVKEKSDVYSFGVVLFEVLCARLAIILDLPEEQVNLAKLARHCYKNGTLDQIVDPNIREEIAPECLKKFGELGYSYLRKNGFKRSGINNVLWGLEFALQLQEEAEMSGLLPAALASLSIPPLHGESTTNDDENVLRSTANSDKLKNRTLLSKIMNPTGR</sequence>
<comment type="caution">
    <text evidence="9">The sequence shown here is derived from an EMBL/GenBank/DDBJ whole genome shotgun (WGS) entry which is preliminary data.</text>
</comment>
<dbReference type="EMBL" id="CAUOFW020000912">
    <property type="protein sequence ID" value="CAK9138747.1"/>
    <property type="molecule type" value="Genomic_DNA"/>
</dbReference>
<dbReference type="GO" id="GO:0004674">
    <property type="term" value="F:protein serine/threonine kinase activity"/>
    <property type="evidence" value="ECO:0007669"/>
    <property type="project" value="UniProtKB-KW"/>
</dbReference>
<evidence type="ECO:0000256" key="1">
    <source>
        <dbReference type="ARBA" id="ARBA00022527"/>
    </source>
</evidence>
<dbReference type="AlphaFoldDB" id="A0ABC8R9L3"/>
<comment type="similarity">
    <text evidence="7">Belongs to the protein kinase superfamily.</text>
</comment>
<dbReference type="InterPro" id="IPR017441">
    <property type="entry name" value="Protein_kinase_ATP_BS"/>
</dbReference>
<dbReference type="InterPro" id="IPR011009">
    <property type="entry name" value="Kinase-like_dom_sf"/>
</dbReference>
<dbReference type="SMART" id="SM00220">
    <property type="entry name" value="S_TKc"/>
    <property type="match status" value="1"/>
</dbReference>
<dbReference type="PANTHER" id="PTHR27003:SF460">
    <property type="entry name" value="RECEPTOR-LIKE PROTEIN KINASE FERONIA"/>
    <property type="match status" value="1"/>
</dbReference>
<evidence type="ECO:0000256" key="3">
    <source>
        <dbReference type="ARBA" id="ARBA00022741"/>
    </source>
</evidence>
<keyword evidence="4" id="KW-0418">Kinase</keyword>
<dbReference type="PROSITE" id="PS00108">
    <property type="entry name" value="PROTEIN_KINASE_ST"/>
    <property type="match status" value="1"/>
</dbReference>
<proteinExistence type="inferred from homology"/>
<dbReference type="Gene3D" id="1.10.510.10">
    <property type="entry name" value="Transferase(Phosphotransferase) domain 1"/>
    <property type="match status" value="2"/>
</dbReference>
<dbReference type="InterPro" id="IPR008271">
    <property type="entry name" value="Ser/Thr_kinase_AS"/>
</dbReference>
<evidence type="ECO:0000256" key="2">
    <source>
        <dbReference type="ARBA" id="ARBA00022679"/>
    </source>
</evidence>
<dbReference type="PROSITE" id="PS50011">
    <property type="entry name" value="PROTEIN_KINASE_DOM"/>
    <property type="match status" value="1"/>
</dbReference>
<dbReference type="PANTHER" id="PTHR27003">
    <property type="entry name" value="OS07G0166700 PROTEIN"/>
    <property type="match status" value="1"/>
</dbReference>
<dbReference type="Proteomes" id="UP001642360">
    <property type="component" value="Unassembled WGS sequence"/>
</dbReference>
<dbReference type="InterPro" id="IPR000719">
    <property type="entry name" value="Prot_kinase_dom"/>
</dbReference>
<gene>
    <name evidence="9" type="ORF">ILEXP_LOCUS6098</name>
</gene>
<keyword evidence="1 7" id="KW-0723">Serine/threonine-protein kinase</keyword>
<dbReference type="PROSITE" id="PS00107">
    <property type="entry name" value="PROTEIN_KINASE_ATP"/>
    <property type="match status" value="1"/>
</dbReference>
<feature type="domain" description="Protein kinase" evidence="8">
    <location>
        <begin position="8"/>
        <end position="266"/>
    </location>
</feature>
<evidence type="ECO:0000256" key="6">
    <source>
        <dbReference type="PROSITE-ProRule" id="PRU10141"/>
    </source>
</evidence>
<organism evidence="9 10">
    <name type="scientific">Ilex paraguariensis</name>
    <name type="common">yerba mate</name>
    <dbReference type="NCBI Taxonomy" id="185542"/>
    <lineage>
        <taxon>Eukaryota</taxon>
        <taxon>Viridiplantae</taxon>
        <taxon>Streptophyta</taxon>
        <taxon>Embryophyta</taxon>
        <taxon>Tracheophyta</taxon>
        <taxon>Spermatophyta</taxon>
        <taxon>Magnoliopsida</taxon>
        <taxon>eudicotyledons</taxon>
        <taxon>Gunneridae</taxon>
        <taxon>Pentapetalae</taxon>
        <taxon>asterids</taxon>
        <taxon>campanulids</taxon>
        <taxon>Aquifoliales</taxon>
        <taxon>Aquifoliaceae</taxon>
        <taxon>Ilex</taxon>
    </lineage>
</organism>
<keyword evidence="2" id="KW-0808">Transferase</keyword>
<evidence type="ECO:0000256" key="5">
    <source>
        <dbReference type="ARBA" id="ARBA00022840"/>
    </source>
</evidence>
<evidence type="ECO:0000256" key="7">
    <source>
        <dbReference type="RuleBase" id="RU000304"/>
    </source>
</evidence>
<evidence type="ECO:0000313" key="10">
    <source>
        <dbReference type="Proteomes" id="UP001642360"/>
    </source>
</evidence>
<name>A0ABC8R9L3_9AQUA</name>
<dbReference type="InterPro" id="IPR001245">
    <property type="entry name" value="Ser-Thr/Tyr_kinase_cat_dom"/>
</dbReference>
<evidence type="ECO:0000313" key="9">
    <source>
        <dbReference type="EMBL" id="CAK9138747.1"/>
    </source>
</evidence>
<reference evidence="9 10" key="1">
    <citation type="submission" date="2024-02" db="EMBL/GenBank/DDBJ databases">
        <authorList>
            <person name="Vignale AGUSTIN F."/>
            <person name="Sosa J E."/>
            <person name="Modenutti C."/>
        </authorList>
    </citation>
    <scope>NUCLEOTIDE SEQUENCE [LARGE SCALE GENOMIC DNA]</scope>
</reference>
<dbReference type="GO" id="GO:0005524">
    <property type="term" value="F:ATP binding"/>
    <property type="evidence" value="ECO:0007669"/>
    <property type="project" value="UniProtKB-UniRule"/>
</dbReference>
<accession>A0ABC8R9L3</accession>
<keyword evidence="10" id="KW-1185">Reference proteome</keyword>
<keyword evidence="5 6" id="KW-0067">ATP-binding</keyword>
<evidence type="ECO:0000256" key="4">
    <source>
        <dbReference type="ARBA" id="ARBA00022777"/>
    </source>
</evidence>
<dbReference type="FunFam" id="3.30.200.20:FF:000039">
    <property type="entry name" value="receptor-like protein kinase FERONIA"/>
    <property type="match status" value="1"/>
</dbReference>
<dbReference type="Gene3D" id="3.30.200.20">
    <property type="entry name" value="Phosphorylase Kinase, domain 1"/>
    <property type="match status" value="1"/>
</dbReference>
<dbReference type="SUPFAM" id="SSF56112">
    <property type="entry name" value="Protein kinase-like (PK-like)"/>
    <property type="match status" value="1"/>
</dbReference>
<keyword evidence="3 6" id="KW-0547">Nucleotide-binding</keyword>
<evidence type="ECO:0000259" key="8">
    <source>
        <dbReference type="PROSITE" id="PS50011"/>
    </source>
</evidence>
<feature type="binding site" evidence="6">
    <location>
        <position position="37"/>
    </location>
    <ligand>
        <name>ATP</name>
        <dbReference type="ChEBI" id="CHEBI:30616"/>
    </ligand>
</feature>
<dbReference type="InterPro" id="IPR045272">
    <property type="entry name" value="ANXUR1/2-like"/>
</dbReference>
<protein>
    <recommendedName>
        <fullName evidence="8">Protein kinase domain-containing protein</fullName>
    </recommendedName>
</protein>
<dbReference type="Pfam" id="PF07714">
    <property type="entry name" value="PK_Tyr_Ser-Thr"/>
    <property type="match status" value="1"/>
</dbReference>